<dbReference type="InterPro" id="IPR014199">
    <property type="entry name" value="Spore_YtxC"/>
</dbReference>
<dbReference type="Proteomes" id="UP000593626">
    <property type="component" value="Chromosome"/>
</dbReference>
<evidence type="ECO:0008006" key="3">
    <source>
        <dbReference type="Google" id="ProtNLM"/>
    </source>
</evidence>
<evidence type="ECO:0000313" key="1">
    <source>
        <dbReference type="EMBL" id="QPC47186.1"/>
    </source>
</evidence>
<keyword evidence="2" id="KW-1185">Reference proteome</keyword>
<sequence>MDLLLKDVRDVEWFQSKLSIQSIPYQLDSSVLYAKTQMLLSFQHRDLGWDGLTDLLTSFIHERKRLDWVLHIIKDVFLYKDELEIERIFSITDELMTGEREDLLPFIKKKFPKIPEEIITFLWSYEGALSLDSFFSFRGRPFLDSVTQYVEVAIDEYKMEQEYQNYLDWIRRYVADKSSVEETVHVHLTGSPVLYDAKGNYFKESDLQKHIDRRLMSHHPIYVDSQLIAPLLSLSPKRIYFYTDSPNQPIIRTCLAIFEEKLEVLAMESFPFRLDISKANF</sequence>
<dbReference type="EMBL" id="CP049742">
    <property type="protein sequence ID" value="QPC47186.1"/>
    <property type="molecule type" value="Genomic_DNA"/>
</dbReference>
<evidence type="ECO:0000313" key="2">
    <source>
        <dbReference type="Proteomes" id="UP000593626"/>
    </source>
</evidence>
<dbReference type="Pfam" id="PF08812">
    <property type="entry name" value="YtxC"/>
    <property type="match status" value="1"/>
</dbReference>
<dbReference type="KEGG" id="mcui:G8O30_09495"/>
<name>A0A7S8CC83_9BACI</name>
<organism evidence="1 2">
    <name type="scientific">Mangrovibacillus cuniculi</name>
    <dbReference type="NCBI Taxonomy" id="2593652"/>
    <lineage>
        <taxon>Bacteria</taxon>
        <taxon>Bacillati</taxon>
        <taxon>Bacillota</taxon>
        <taxon>Bacilli</taxon>
        <taxon>Bacillales</taxon>
        <taxon>Bacillaceae</taxon>
        <taxon>Mangrovibacillus</taxon>
    </lineage>
</organism>
<protein>
    <recommendedName>
        <fullName evidence="3">Sporulation protein YtxC</fullName>
    </recommendedName>
</protein>
<dbReference type="RefSeq" id="WP_239671851.1">
    <property type="nucleotide sequence ID" value="NZ_CP049742.1"/>
</dbReference>
<reference evidence="1 2" key="1">
    <citation type="submission" date="2019-07" db="EMBL/GenBank/DDBJ databases">
        <title>Genome sequence of 2 isolates from Red Sea Mangroves.</title>
        <authorList>
            <person name="Sefrji F."/>
            <person name="Michoud G."/>
            <person name="Merlino G."/>
            <person name="Daffonchio D."/>
        </authorList>
    </citation>
    <scope>NUCLEOTIDE SEQUENCE [LARGE SCALE GENOMIC DNA]</scope>
    <source>
        <strain evidence="1 2">R1DC41</strain>
    </source>
</reference>
<gene>
    <name evidence="1" type="ORF">G8O30_09495</name>
</gene>
<accession>A0A7S8CC83</accession>
<dbReference type="AlphaFoldDB" id="A0A7S8CC83"/>
<proteinExistence type="predicted"/>